<name>A0A251TG12_HELAN</name>
<dbReference type="EMBL" id="CM007899">
    <property type="protein sequence ID" value="OTG10060.1"/>
    <property type="molecule type" value="Genomic_DNA"/>
</dbReference>
<evidence type="ECO:0000313" key="2">
    <source>
        <dbReference type="Proteomes" id="UP000215914"/>
    </source>
</evidence>
<evidence type="ECO:0000313" key="1">
    <source>
        <dbReference type="EMBL" id="OTG10060.1"/>
    </source>
</evidence>
<gene>
    <name evidence="1" type="ORF">HannXRQ_Chr10g0283421</name>
</gene>
<proteinExistence type="predicted"/>
<accession>A0A251TG12</accession>
<protein>
    <submittedName>
        <fullName evidence="1">Uncharacterized protein</fullName>
    </submittedName>
</protein>
<sequence>MVVCDSSHTVPLCKREASPFLITDLVLNQFQFSSGSSLKQFKRLRVCYLCRD</sequence>
<reference evidence="2" key="1">
    <citation type="journal article" date="2017" name="Nature">
        <title>The sunflower genome provides insights into oil metabolism, flowering and Asterid evolution.</title>
        <authorList>
            <person name="Badouin H."/>
            <person name="Gouzy J."/>
            <person name="Grassa C.J."/>
            <person name="Murat F."/>
            <person name="Staton S.E."/>
            <person name="Cottret L."/>
            <person name="Lelandais-Briere C."/>
            <person name="Owens G.L."/>
            <person name="Carrere S."/>
            <person name="Mayjonade B."/>
            <person name="Legrand L."/>
            <person name="Gill N."/>
            <person name="Kane N.C."/>
            <person name="Bowers J.E."/>
            <person name="Hubner S."/>
            <person name="Bellec A."/>
            <person name="Berard A."/>
            <person name="Berges H."/>
            <person name="Blanchet N."/>
            <person name="Boniface M.C."/>
            <person name="Brunel D."/>
            <person name="Catrice O."/>
            <person name="Chaidir N."/>
            <person name="Claudel C."/>
            <person name="Donnadieu C."/>
            <person name="Faraut T."/>
            <person name="Fievet G."/>
            <person name="Helmstetter N."/>
            <person name="King M."/>
            <person name="Knapp S.J."/>
            <person name="Lai Z."/>
            <person name="Le Paslier M.C."/>
            <person name="Lippi Y."/>
            <person name="Lorenzon L."/>
            <person name="Mandel J.R."/>
            <person name="Marage G."/>
            <person name="Marchand G."/>
            <person name="Marquand E."/>
            <person name="Bret-Mestries E."/>
            <person name="Morien E."/>
            <person name="Nambeesan S."/>
            <person name="Nguyen T."/>
            <person name="Pegot-Espagnet P."/>
            <person name="Pouilly N."/>
            <person name="Raftis F."/>
            <person name="Sallet E."/>
            <person name="Schiex T."/>
            <person name="Thomas J."/>
            <person name="Vandecasteele C."/>
            <person name="Vares D."/>
            <person name="Vear F."/>
            <person name="Vautrin S."/>
            <person name="Crespi M."/>
            <person name="Mangin B."/>
            <person name="Burke J.M."/>
            <person name="Salse J."/>
            <person name="Munos S."/>
            <person name="Vincourt P."/>
            <person name="Rieseberg L.H."/>
            <person name="Langlade N.B."/>
        </authorList>
    </citation>
    <scope>NUCLEOTIDE SEQUENCE [LARGE SCALE GENOMIC DNA]</scope>
    <source>
        <strain evidence="2">cv. SF193</strain>
    </source>
</reference>
<keyword evidence="2" id="KW-1185">Reference proteome</keyword>
<dbReference type="Proteomes" id="UP000215914">
    <property type="component" value="Chromosome 10"/>
</dbReference>
<dbReference type="InParanoid" id="A0A251TG12"/>
<organism evidence="1 2">
    <name type="scientific">Helianthus annuus</name>
    <name type="common">Common sunflower</name>
    <dbReference type="NCBI Taxonomy" id="4232"/>
    <lineage>
        <taxon>Eukaryota</taxon>
        <taxon>Viridiplantae</taxon>
        <taxon>Streptophyta</taxon>
        <taxon>Embryophyta</taxon>
        <taxon>Tracheophyta</taxon>
        <taxon>Spermatophyta</taxon>
        <taxon>Magnoliopsida</taxon>
        <taxon>eudicotyledons</taxon>
        <taxon>Gunneridae</taxon>
        <taxon>Pentapetalae</taxon>
        <taxon>asterids</taxon>
        <taxon>campanulids</taxon>
        <taxon>Asterales</taxon>
        <taxon>Asteraceae</taxon>
        <taxon>Asteroideae</taxon>
        <taxon>Heliantheae alliance</taxon>
        <taxon>Heliantheae</taxon>
        <taxon>Helianthus</taxon>
    </lineage>
</organism>
<dbReference type="AlphaFoldDB" id="A0A251TG12"/>